<dbReference type="InterPro" id="IPR009061">
    <property type="entry name" value="DNA-bd_dom_put_sf"/>
</dbReference>
<dbReference type="EMBL" id="FJNB01000012">
    <property type="protein sequence ID" value="CZQ99810.1"/>
    <property type="molecule type" value="Genomic_DNA"/>
</dbReference>
<dbReference type="STRING" id="640938.TR210_1668"/>
<reference evidence="1 3" key="1">
    <citation type="submission" date="2016-02" db="EMBL/GenBank/DDBJ databases">
        <authorList>
            <person name="Wen L."/>
            <person name="He K."/>
            <person name="Yang H."/>
        </authorList>
    </citation>
    <scope>NUCLEOTIDE SEQUENCE [LARGE SCALE GENOMIC DNA]</scope>
    <source>
        <strain evidence="1">Trichococcus_R210</strain>
    </source>
</reference>
<proteinExistence type="predicted"/>
<dbReference type="Proteomes" id="UP000076878">
    <property type="component" value="Unassembled WGS sequence"/>
</dbReference>
<evidence type="ECO:0000313" key="3">
    <source>
        <dbReference type="Proteomes" id="UP000076878"/>
    </source>
</evidence>
<accession>A0A143YZR5</accession>
<dbReference type="SUPFAM" id="SSF46955">
    <property type="entry name" value="Putative DNA-binding domain"/>
    <property type="match status" value="1"/>
</dbReference>
<keyword evidence="4" id="KW-1185">Reference proteome</keyword>
<dbReference type="OrthoDB" id="194758at2"/>
<evidence type="ECO:0000313" key="1">
    <source>
        <dbReference type="EMBL" id="CZQ99810.1"/>
    </source>
</evidence>
<protein>
    <recommendedName>
        <fullName evidence="5">Helix-turn-helix domain-containing protein</fullName>
    </recommendedName>
</protein>
<evidence type="ECO:0000313" key="2">
    <source>
        <dbReference type="EMBL" id="SEJ72274.1"/>
    </source>
</evidence>
<dbReference type="Proteomes" id="UP000199280">
    <property type="component" value="Unassembled WGS sequence"/>
</dbReference>
<organism evidence="1 3">
    <name type="scientific">Trichococcus ilyis</name>
    <dbReference type="NCBI Taxonomy" id="640938"/>
    <lineage>
        <taxon>Bacteria</taxon>
        <taxon>Bacillati</taxon>
        <taxon>Bacillota</taxon>
        <taxon>Bacilli</taxon>
        <taxon>Lactobacillales</taxon>
        <taxon>Carnobacteriaceae</taxon>
        <taxon>Trichococcus</taxon>
    </lineage>
</organism>
<evidence type="ECO:0008006" key="5">
    <source>
        <dbReference type="Google" id="ProtNLM"/>
    </source>
</evidence>
<sequence>MNDFGMMIESYMKEMEARITERVFQQMENNASEKAGKMWMTKTELASYLGICFKTLDKFMKEHPNFPSMNFSGAIRFNACQVDEWLEIHNQVVKMRGKKRAS</sequence>
<dbReference type="EMBL" id="FNYT01000023">
    <property type="protein sequence ID" value="SEJ72274.1"/>
    <property type="molecule type" value="Genomic_DNA"/>
</dbReference>
<name>A0A143YZR5_9LACT</name>
<reference evidence="2 4" key="2">
    <citation type="submission" date="2016-10" db="EMBL/GenBank/DDBJ databases">
        <authorList>
            <person name="Varghese N."/>
            <person name="Submissions S."/>
        </authorList>
    </citation>
    <scope>NUCLEOTIDE SEQUENCE [LARGE SCALE GENOMIC DNA]</scope>
    <source>
        <strain evidence="2 4">DSM 22150</strain>
    </source>
</reference>
<dbReference type="RefSeq" id="WP_068623062.1">
    <property type="nucleotide sequence ID" value="NZ_FJNB01000012.1"/>
</dbReference>
<evidence type="ECO:0000313" key="4">
    <source>
        <dbReference type="Proteomes" id="UP000199280"/>
    </source>
</evidence>
<dbReference type="AlphaFoldDB" id="A0A143YZR5"/>
<gene>
    <name evidence="2" type="ORF">SAMN05216375_12342</name>
    <name evidence="1" type="ORF">TR210_1668</name>
</gene>